<dbReference type="GO" id="GO:0016887">
    <property type="term" value="F:ATP hydrolysis activity"/>
    <property type="evidence" value="ECO:0007669"/>
    <property type="project" value="InterPro"/>
</dbReference>
<evidence type="ECO:0000313" key="3">
    <source>
        <dbReference type="EMBL" id="KAK3302919.1"/>
    </source>
</evidence>
<comment type="similarity">
    <text evidence="1">Belongs to the AAA ATPase family. BCS1 subfamily.</text>
</comment>
<name>A0AAJ0GN10_9PEZI</name>
<gene>
    <name evidence="3" type="ORF">B0T15DRAFT_368310</name>
</gene>
<dbReference type="AlphaFoldDB" id="A0AAJ0GN10"/>
<dbReference type="PANTHER" id="PTHR23070">
    <property type="entry name" value="BCS1 AAA-TYPE ATPASE"/>
    <property type="match status" value="1"/>
</dbReference>
<dbReference type="Proteomes" id="UP001273166">
    <property type="component" value="Unassembled WGS sequence"/>
</dbReference>
<evidence type="ECO:0000256" key="1">
    <source>
        <dbReference type="ARBA" id="ARBA00007448"/>
    </source>
</evidence>
<dbReference type="SMART" id="SM00382">
    <property type="entry name" value="AAA"/>
    <property type="match status" value="1"/>
</dbReference>
<feature type="non-terminal residue" evidence="3">
    <location>
        <position position="163"/>
    </location>
</feature>
<dbReference type="InterPro" id="IPR003959">
    <property type="entry name" value="ATPase_AAA_core"/>
</dbReference>
<protein>
    <submittedName>
        <fullName evidence="3">P-loop containing nucleoside triphosphate hydrolase protein</fullName>
    </submittedName>
</protein>
<feature type="domain" description="AAA+ ATPase" evidence="2">
    <location>
        <begin position="31"/>
        <end position="151"/>
    </location>
</feature>
<keyword evidence="4" id="KW-1185">Reference proteome</keyword>
<dbReference type="Pfam" id="PF00004">
    <property type="entry name" value="AAA"/>
    <property type="match status" value="1"/>
</dbReference>
<feature type="non-terminal residue" evidence="3">
    <location>
        <position position="1"/>
    </location>
</feature>
<dbReference type="Gene3D" id="3.40.50.300">
    <property type="entry name" value="P-loop containing nucleotide triphosphate hydrolases"/>
    <property type="match status" value="1"/>
</dbReference>
<dbReference type="InterPro" id="IPR027417">
    <property type="entry name" value="P-loop_NTPase"/>
</dbReference>
<reference evidence="3" key="2">
    <citation type="submission" date="2023-06" db="EMBL/GenBank/DDBJ databases">
        <authorList>
            <consortium name="Lawrence Berkeley National Laboratory"/>
            <person name="Mondo S.J."/>
            <person name="Hensen N."/>
            <person name="Bonometti L."/>
            <person name="Westerberg I."/>
            <person name="Brannstrom I.O."/>
            <person name="Guillou S."/>
            <person name="Cros-Aarteil S."/>
            <person name="Calhoun S."/>
            <person name="Haridas S."/>
            <person name="Kuo A."/>
            <person name="Pangilinan J."/>
            <person name="Riley R."/>
            <person name="Labutti K."/>
            <person name="Andreopoulos B."/>
            <person name="Lipzen A."/>
            <person name="Chen C."/>
            <person name="Yanf M."/>
            <person name="Daum C."/>
            <person name="Ng V."/>
            <person name="Clum A."/>
            <person name="Steindorff A."/>
            <person name="Ohm R."/>
            <person name="Martin F."/>
            <person name="Silar P."/>
            <person name="Natvig D."/>
            <person name="Lalanne C."/>
            <person name="Gautier V."/>
            <person name="Ament-Velasquez S.L."/>
            <person name="Kruys A."/>
            <person name="Hutchinson M.I."/>
            <person name="Powell A.J."/>
            <person name="Barry K."/>
            <person name="Miller A.N."/>
            <person name="Grigoriev I.V."/>
            <person name="Debuchy R."/>
            <person name="Gladieux P."/>
            <person name="Thoren M.H."/>
            <person name="Johannesson H."/>
        </authorList>
    </citation>
    <scope>NUCLEOTIDE SEQUENCE</scope>
    <source>
        <strain evidence="3">CBS 333.67</strain>
    </source>
</reference>
<evidence type="ECO:0000259" key="2">
    <source>
        <dbReference type="SMART" id="SM00382"/>
    </source>
</evidence>
<reference evidence="3" key="1">
    <citation type="journal article" date="2023" name="Mol. Phylogenet. Evol.">
        <title>Genome-scale phylogeny and comparative genomics of the fungal order Sordariales.</title>
        <authorList>
            <person name="Hensen N."/>
            <person name="Bonometti L."/>
            <person name="Westerberg I."/>
            <person name="Brannstrom I.O."/>
            <person name="Guillou S."/>
            <person name="Cros-Aarteil S."/>
            <person name="Calhoun S."/>
            <person name="Haridas S."/>
            <person name="Kuo A."/>
            <person name="Mondo S."/>
            <person name="Pangilinan J."/>
            <person name="Riley R."/>
            <person name="LaButti K."/>
            <person name="Andreopoulos B."/>
            <person name="Lipzen A."/>
            <person name="Chen C."/>
            <person name="Yan M."/>
            <person name="Daum C."/>
            <person name="Ng V."/>
            <person name="Clum A."/>
            <person name="Steindorff A."/>
            <person name="Ohm R.A."/>
            <person name="Martin F."/>
            <person name="Silar P."/>
            <person name="Natvig D.O."/>
            <person name="Lalanne C."/>
            <person name="Gautier V."/>
            <person name="Ament-Velasquez S.L."/>
            <person name="Kruys A."/>
            <person name="Hutchinson M.I."/>
            <person name="Powell A.J."/>
            <person name="Barry K."/>
            <person name="Miller A.N."/>
            <person name="Grigoriev I.V."/>
            <person name="Debuchy R."/>
            <person name="Gladieux P."/>
            <person name="Hiltunen Thoren M."/>
            <person name="Johannesson H."/>
        </authorList>
    </citation>
    <scope>NUCLEOTIDE SEQUENCE</scope>
    <source>
        <strain evidence="3">CBS 333.67</strain>
    </source>
</reference>
<dbReference type="InterPro" id="IPR050747">
    <property type="entry name" value="Mitochondrial_chaperone_BCS1"/>
</dbReference>
<comment type="caution">
    <text evidence="3">The sequence shown here is derived from an EMBL/GenBank/DDBJ whole genome shotgun (WGS) entry which is preliminary data.</text>
</comment>
<keyword evidence="3" id="KW-0378">Hydrolase</keyword>
<dbReference type="SUPFAM" id="SSF52540">
    <property type="entry name" value="P-loop containing nucleoside triphosphate hydrolases"/>
    <property type="match status" value="1"/>
</dbReference>
<dbReference type="GO" id="GO:0005524">
    <property type="term" value="F:ATP binding"/>
    <property type="evidence" value="ECO:0007669"/>
    <property type="project" value="InterPro"/>
</dbReference>
<sequence>VLLDDQVKESLLENVRGFLNPATLEQQRGPYRRCYLFHGPTGTGKTCLALALAGHFDLDVYIVCQPVNDSDLKTLFSRIPPRSIIVLDGAEDANSQPREGTASLSALLDTIDSAGDGHVIIMTTRHIALVDSALIMEPSRVALTAGFGLADKEMIARLFRFTY</sequence>
<evidence type="ECO:0000313" key="4">
    <source>
        <dbReference type="Proteomes" id="UP001273166"/>
    </source>
</evidence>
<dbReference type="RefSeq" id="XP_062718699.1">
    <property type="nucleotide sequence ID" value="XM_062864181.1"/>
</dbReference>
<dbReference type="GeneID" id="87883010"/>
<dbReference type="EMBL" id="JAUDZG010000006">
    <property type="protein sequence ID" value="KAK3302919.1"/>
    <property type="molecule type" value="Genomic_DNA"/>
</dbReference>
<proteinExistence type="inferred from homology"/>
<accession>A0AAJ0GN10</accession>
<organism evidence="3 4">
    <name type="scientific">Chaetomium strumarium</name>
    <dbReference type="NCBI Taxonomy" id="1170767"/>
    <lineage>
        <taxon>Eukaryota</taxon>
        <taxon>Fungi</taxon>
        <taxon>Dikarya</taxon>
        <taxon>Ascomycota</taxon>
        <taxon>Pezizomycotina</taxon>
        <taxon>Sordariomycetes</taxon>
        <taxon>Sordariomycetidae</taxon>
        <taxon>Sordariales</taxon>
        <taxon>Chaetomiaceae</taxon>
        <taxon>Chaetomium</taxon>
    </lineage>
</organism>
<dbReference type="InterPro" id="IPR003593">
    <property type="entry name" value="AAA+_ATPase"/>
</dbReference>